<evidence type="ECO:0000313" key="9">
    <source>
        <dbReference type="Proteomes" id="UP000190188"/>
    </source>
</evidence>
<evidence type="ECO:0000256" key="6">
    <source>
        <dbReference type="ARBA" id="ARBA00023136"/>
    </source>
</evidence>
<dbReference type="GO" id="GO:0015990">
    <property type="term" value="P:electron transport coupled proton transport"/>
    <property type="evidence" value="ECO:0007669"/>
    <property type="project" value="TreeGrafter"/>
</dbReference>
<keyword evidence="9" id="KW-1185">Reference proteome</keyword>
<dbReference type="AlphaFoldDB" id="A0A1T2X6W9"/>
<evidence type="ECO:0000313" key="8">
    <source>
        <dbReference type="EMBL" id="OPA75620.1"/>
    </source>
</evidence>
<reference evidence="8 9" key="1">
    <citation type="submission" date="2017-01" db="EMBL/GenBank/DDBJ databases">
        <title>Genome analysis of Paenibacillus selenitrireducens ES3-24.</title>
        <authorList>
            <person name="Xu D."/>
            <person name="Yao R."/>
            <person name="Zheng S."/>
        </authorList>
    </citation>
    <scope>NUCLEOTIDE SEQUENCE [LARGE SCALE GENOMIC DNA]</scope>
    <source>
        <strain evidence="8 9">ES3-24</strain>
    </source>
</reference>
<gene>
    <name evidence="8" type="ORF">BVG16_19970</name>
</gene>
<keyword evidence="3" id="KW-1003">Cell membrane</keyword>
<comment type="subcellular location">
    <subcellularLocation>
        <location evidence="1">Cell membrane</location>
        <topology evidence="1">Multi-pass membrane protein</topology>
    </subcellularLocation>
</comment>
<name>A0A1T2X6W9_9BACL</name>
<evidence type="ECO:0000256" key="1">
    <source>
        <dbReference type="ARBA" id="ARBA00004651"/>
    </source>
</evidence>
<dbReference type="InterPro" id="IPR050968">
    <property type="entry name" value="Cytochrome_c_oxidase_bac_sub4"/>
</dbReference>
<keyword evidence="5 7" id="KW-1133">Transmembrane helix</keyword>
<dbReference type="STRING" id="1324314.BVG16_19970"/>
<evidence type="ECO:0000256" key="2">
    <source>
        <dbReference type="ARBA" id="ARBA00008079"/>
    </source>
</evidence>
<accession>A0A1T2X6W9</accession>
<dbReference type="GO" id="GO:0015078">
    <property type="term" value="F:proton transmembrane transporter activity"/>
    <property type="evidence" value="ECO:0007669"/>
    <property type="project" value="TreeGrafter"/>
</dbReference>
<comment type="caution">
    <text evidence="8">The sequence shown here is derived from an EMBL/GenBank/DDBJ whole genome shotgun (WGS) entry which is preliminary data.</text>
</comment>
<proteinExistence type="inferred from homology"/>
<sequence length="106" mass="12109">MVSEHSASDQSAKHRHRQEGPGKHIVAFIFSIVLTLIAFAAVMSSEVNKTFTYIILIVMAVLQVIIQLAYWMHMKDRGHLMPIIFLFGGALIAFTCIVMALYWVWW</sequence>
<protein>
    <submittedName>
        <fullName evidence="8">Cytochrome C oxidase subunit IV</fullName>
    </submittedName>
</protein>
<dbReference type="Proteomes" id="UP000190188">
    <property type="component" value="Unassembled WGS sequence"/>
</dbReference>
<dbReference type="RefSeq" id="WP_078500889.1">
    <property type="nucleotide sequence ID" value="NZ_MSZX01000008.1"/>
</dbReference>
<feature type="transmembrane region" description="Helical" evidence="7">
    <location>
        <begin position="83"/>
        <end position="105"/>
    </location>
</feature>
<keyword evidence="6 7" id="KW-0472">Membrane</keyword>
<dbReference type="GO" id="GO:0019646">
    <property type="term" value="P:aerobic electron transport chain"/>
    <property type="evidence" value="ECO:0007669"/>
    <property type="project" value="TreeGrafter"/>
</dbReference>
<dbReference type="PANTHER" id="PTHR36835:SF1">
    <property type="entry name" value="CYTOCHROME BO(3) UBIQUINOL OXIDASE SUBUNIT 4"/>
    <property type="match status" value="1"/>
</dbReference>
<dbReference type="PANTHER" id="PTHR36835">
    <property type="entry name" value="CYTOCHROME BO(3) UBIQUINOL OXIDASE SUBUNIT 4"/>
    <property type="match status" value="1"/>
</dbReference>
<comment type="similarity">
    <text evidence="2">Belongs to the cytochrome c oxidase bacterial subunit 4 family.</text>
</comment>
<feature type="transmembrane region" description="Helical" evidence="7">
    <location>
        <begin position="50"/>
        <end position="71"/>
    </location>
</feature>
<dbReference type="Pfam" id="PF03626">
    <property type="entry name" value="COX4_pro"/>
    <property type="match status" value="1"/>
</dbReference>
<dbReference type="GO" id="GO:0009486">
    <property type="term" value="F:cytochrome bo3 ubiquinol oxidase activity"/>
    <property type="evidence" value="ECO:0007669"/>
    <property type="project" value="TreeGrafter"/>
</dbReference>
<evidence type="ECO:0000256" key="7">
    <source>
        <dbReference type="SAM" id="Phobius"/>
    </source>
</evidence>
<keyword evidence="4 7" id="KW-0812">Transmembrane</keyword>
<organism evidence="8 9">
    <name type="scientific">Paenibacillus selenitireducens</name>
    <dbReference type="NCBI Taxonomy" id="1324314"/>
    <lineage>
        <taxon>Bacteria</taxon>
        <taxon>Bacillati</taxon>
        <taxon>Bacillota</taxon>
        <taxon>Bacilli</taxon>
        <taxon>Bacillales</taxon>
        <taxon>Paenibacillaceae</taxon>
        <taxon>Paenibacillus</taxon>
    </lineage>
</organism>
<dbReference type="OrthoDB" id="2989516at2"/>
<evidence type="ECO:0000256" key="5">
    <source>
        <dbReference type="ARBA" id="ARBA00022989"/>
    </source>
</evidence>
<feature type="transmembrane region" description="Helical" evidence="7">
    <location>
        <begin position="25"/>
        <end position="44"/>
    </location>
</feature>
<dbReference type="InterPro" id="IPR005171">
    <property type="entry name" value="Cyt_c_oxidase_su4_prok"/>
</dbReference>
<evidence type="ECO:0000256" key="3">
    <source>
        <dbReference type="ARBA" id="ARBA00022475"/>
    </source>
</evidence>
<evidence type="ECO:0000256" key="4">
    <source>
        <dbReference type="ARBA" id="ARBA00022692"/>
    </source>
</evidence>
<dbReference type="GO" id="GO:0009319">
    <property type="term" value="C:cytochrome o ubiquinol oxidase complex"/>
    <property type="evidence" value="ECO:0007669"/>
    <property type="project" value="TreeGrafter"/>
</dbReference>
<dbReference type="EMBL" id="MSZX01000008">
    <property type="protein sequence ID" value="OPA75620.1"/>
    <property type="molecule type" value="Genomic_DNA"/>
</dbReference>
<dbReference type="GO" id="GO:0005886">
    <property type="term" value="C:plasma membrane"/>
    <property type="evidence" value="ECO:0007669"/>
    <property type="project" value="UniProtKB-SubCell"/>
</dbReference>